<dbReference type="Proteomes" id="UP000663874">
    <property type="component" value="Unassembled WGS sequence"/>
</dbReference>
<organism evidence="3 8">
    <name type="scientific">Rotaria sordida</name>
    <dbReference type="NCBI Taxonomy" id="392033"/>
    <lineage>
        <taxon>Eukaryota</taxon>
        <taxon>Metazoa</taxon>
        <taxon>Spiralia</taxon>
        <taxon>Gnathifera</taxon>
        <taxon>Rotifera</taxon>
        <taxon>Eurotatoria</taxon>
        <taxon>Bdelloidea</taxon>
        <taxon>Philodinida</taxon>
        <taxon>Philodinidae</taxon>
        <taxon>Rotaria</taxon>
    </lineage>
</organism>
<evidence type="ECO:0000313" key="6">
    <source>
        <dbReference type="EMBL" id="CAF3671760.1"/>
    </source>
</evidence>
<evidence type="ECO:0000313" key="3">
    <source>
        <dbReference type="EMBL" id="CAF1028607.1"/>
    </source>
</evidence>
<sequence>MTRRCAACRVITPSYDVNCCQNCGHQFHKPQFPSSSPNDKIASFDGTPLKHKSKKHDQSSLANHSNPLLSSDAKVSGPCKYKSLCAEYLKSLNWNEALFDRRFNRCYCSNCYPDSWDNTLVEAGSLYVIPRSWCRFGLQVDKVRSNVDHIWRDWIVTYHGTSVEAAHSIVAHRQFLIPGDKCIDGEKIAILPGHIKEKYHIYTSPTIAYSSIPCYCPSKQFRSKITNKLYDVRIVIQCRQKPGTFQVQQETIGAGNKRICPIIPNSQVEIFTTVRASIIPYGLLIHLAEIS</sequence>
<comment type="caution">
    <text evidence="3">The sequence shown here is derived from an EMBL/GenBank/DDBJ whole genome shotgun (WGS) entry which is preliminary data.</text>
</comment>
<evidence type="ECO:0000313" key="5">
    <source>
        <dbReference type="EMBL" id="CAF3541674.1"/>
    </source>
</evidence>
<dbReference type="EMBL" id="CAJOAX010000217">
    <property type="protein sequence ID" value="CAF3541674.1"/>
    <property type="molecule type" value="Genomic_DNA"/>
</dbReference>
<feature type="region of interest" description="Disordered" evidence="1">
    <location>
        <begin position="46"/>
        <end position="67"/>
    </location>
</feature>
<dbReference type="EMBL" id="CAJNOU010000392">
    <property type="protein sequence ID" value="CAF0983237.1"/>
    <property type="molecule type" value="Genomic_DNA"/>
</dbReference>
<evidence type="ECO:0000313" key="4">
    <source>
        <dbReference type="EMBL" id="CAF1160945.1"/>
    </source>
</evidence>
<evidence type="ECO:0000313" key="2">
    <source>
        <dbReference type="EMBL" id="CAF0983237.1"/>
    </source>
</evidence>
<dbReference type="Proteomes" id="UP000663864">
    <property type="component" value="Unassembled WGS sequence"/>
</dbReference>
<dbReference type="EMBL" id="CAJOBE010002908">
    <property type="protein sequence ID" value="CAF3850228.1"/>
    <property type="molecule type" value="Genomic_DNA"/>
</dbReference>
<dbReference type="EMBL" id="CAJNOT010001189">
    <property type="protein sequence ID" value="CAF1160945.1"/>
    <property type="molecule type" value="Genomic_DNA"/>
</dbReference>
<dbReference type="OrthoDB" id="49113at2759"/>
<dbReference type="EMBL" id="CAJOBD010000455">
    <property type="protein sequence ID" value="CAF3671760.1"/>
    <property type="molecule type" value="Genomic_DNA"/>
</dbReference>
<evidence type="ECO:0000313" key="7">
    <source>
        <dbReference type="EMBL" id="CAF3850228.1"/>
    </source>
</evidence>
<dbReference type="Proteomes" id="UP000663882">
    <property type="component" value="Unassembled WGS sequence"/>
</dbReference>
<dbReference type="Proteomes" id="UP000663836">
    <property type="component" value="Unassembled WGS sequence"/>
</dbReference>
<evidence type="ECO:0000256" key="1">
    <source>
        <dbReference type="SAM" id="MobiDB-lite"/>
    </source>
</evidence>
<gene>
    <name evidence="7" type="ORF">FNK824_LOCUS17886</name>
    <name evidence="6" type="ORF">JBS370_LOCUS7586</name>
    <name evidence="5" type="ORF">OTI717_LOCUS3836</name>
    <name evidence="3" type="ORF">RFH988_LOCUS15588</name>
    <name evidence="2" type="ORF">SEV965_LOCUS9871</name>
    <name evidence="4" type="ORF">ZHD862_LOCUS20683</name>
</gene>
<proteinExistence type="predicted"/>
<dbReference type="Proteomes" id="UP000663823">
    <property type="component" value="Unassembled WGS sequence"/>
</dbReference>
<dbReference type="Proteomes" id="UP000663889">
    <property type="component" value="Unassembled WGS sequence"/>
</dbReference>
<reference evidence="3" key="1">
    <citation type="submission" date="2021-02" db="EMBL/GenBank/DDBJ databases">
        <authorList>
            <person name="Nowell W R."/>
        </authorList>
    </citation>
    <scope>NUCLEOTIDE SEQUENCE</scope>
</reference>
<protein>
    <submittedName>
        <fullName evidence="3">Uncharacterized protein</fullName>
    </submittedName>
</protein>
<evidence type="ECO:0000313" key="8">
    <source>
        <dbReference type="Proteomes" id="UP000663882"/>
    </source>
</evidence>
<dbReference type="EMBL" id="CAJNOO010000764">
    <property type="protein sequence ID" value="CAF1028607.1"/>
    <property type="molecule type" value="Genomic_DNA"/>
</dbReference>
<name>A0A814IXW5_9BILA</name>
<dbReference type="AlphaFoldDB" id="A0A814IXW5"/>
<accession>A0A814IXW5</accession>